<dbReference type="CDD" id="cd00082">
    <property type="entry name" value="HisKA"/>
    <property type="match status" value="1"/>
</dbReference>
<dbReference type="EMBL" id="WTPW01000029">
    <property type="protein sequence ID" value="KAF0557228.1"/>
    <property type="molecule type" value="Genomic_DNA"/>
</dbReference>
<dbReference type="AlphaFoldDB" id="A0A8H4B3K2"/>
<dbReference type="PRINTS" id="PR00344">
    <property type="entry name" value="BCTRLSENSOR"/>
</dbReference>
<protein>
    <submittedName>
        <fullName evidence="5">Protein-histidine kinase</fullName>
    </submittedName>
</protein>
<dbReference type="PANTHER" id="PTHR43547:SF2">
    <property type="entry name" value="HYBRID SIGNAL TRANSDUCTION HISTIDINE KINASE C"/>
    <property type="match status" value="1"/>
</dbReference>
<gene>
    <name evidence="5" type="ORF">F8M41_013756</name>
</gene>
<evidence type="ECO:0000313" key="6">
    <source>
        <dbReference type="Proteomes" id="UP000439903"/>
    </source>
</evidence>
<dbReference type="Pfam" id="PF02518">
    <property type="entry name" value="HATPase_c"/>
    <property type="match status" value="1"/>
</dbReference>
<dbReference type="InterPro" id="IPR004358">
    <property type="entry name" value="Sig_transdc_His_kin-like_C"/>
</dbReference>
<dbReference type="InterPro" id="IPR036097">
    <property type="entry name" value="HisK_dim/P_sf"/>
</dbReference>
<dbReference type="SMART" id="SM00387">
    <property type="entry name" value="HATPase_c"/>
    <property type="match status" value="1"/>
</dbReference>
<dbReference type="InterPro" id="IPR036890">
    <property type="entry name" value="HATPase_C_sf"/>
</dbReference>
<dbReference type="Gene3D" id="3.30.450.40">
    <property type="match status" value="1"/>
</dbReference>
<evidence type="ECO:0000256" key="1">
    <source>
        <dbReference type="ARBA" id="ARBA00022553"/>
    </source>
</evidence>
<dbReference type="InterPro" id="IPR029016">
    <property type="entry name" value="GAF-like_dom_sf"/>
</dbReference>
<dbReference type="Gene3D" id="6.10.250.690">
    <property type="match status" value="1"/>
</dbReference>
<dbReference type="PROSITE" id="PS50109">
    <property type="entry name" value="HIS_KIN"/>
    <property type="match status" value="1"/>
</dbReference>
<proteinExistence type="predicted"/>
<dbReference type="InterPro" id="IPR003594">
    <property type="entry name" value="HATPase_dom"/>
</dbReference>
<evidence type="ECO:0000256" key="3">
    <source>
        <dbReference type="ARBA" id="ARBA00022777"/>
    </source>
</evidence>
<dbReference type="SUPFAM" id="SSF55874">
    <property type="entry name" value="ATPase domain of HSP90 chaperone/DNA topoisomerase II/histidine kinase"/>
    <property type="match status" value="1"/>
</dbReference>
<dbReference type="Gene3D" id="3.30.450.20">
    <property type="entry name" value="PAS domain"/>
    <property type="match status" value="1"/>
</dbReference>
<dbReference type="SMART" id="SM00065">
    <property type="entry name" value="GAF"/>
    <property type="match status" value="1"/>
</dbReference>
<organism evidence="5 6">
    <name type="scientific">Gigaspora margarita</name>
    <dbReference type="NCBI Taxonomy" id="4874"/>
    <lineage>
        <taxon>Eukaryota</taxon>
        <taxon>Fungi</taxon>
        <taxon>Fungi incertae sedis</taxon>
        <taxon>Mucoromycota</taxon>
        <taxon>Glomeromycotina</taxon>
        <taxon>Glomeromycetes</taxon>
        <taxon>Diversisporales</taxon>
        <taxon>Gigasporaceae</taxon>
        <taxon>Gigaspora</taxon>
    </lineage>
</organism>
<dbReference type="OrthoDB" id="60033at2759"/>
<dbReference type="Gene3D" id="1.10.287.130">
    <property type="match status" value="1"/>
</dbReference>
<dbReference type="Gene3D" id="3.30.565.10">
    <property type="entry name" value="Histidine kinase-like ATPase, C-terminal domain"/>
    <property type="match status" value="1"/>
</dbReference>
<sequence length="1104" mass="126984">MSTNNGINKQEEINVVDLLNSRDWSSTCLGSQDSWEPSFKNIVNLFFHSKFPTVIFCGPDLLYIYNQANAPYITPKHPSAFGRPFSETHPEHFDYVKSRYELIKSTGKGLFEKDFRFMQCYNDYLQEIYISYTMSPIFKEDGTFWAVLNVSDYTTHKVLTERRIKTLSVLANRINDADSLESACHIIMKLFRENDKDIPFALIYFIDSDKLRSGFLPRAAHLISTTFNCKDLCNKDWDIPDNLLETPKTINLTENPDENYDLYIEVKRPTTKHLFLKCKSWPVHLVVKEDKDIKVLLKDGSQAILFPIKTSYDGELILSTILICGINPNRELDNDYTNFFRSVVNYVSTTITNGKLMEDERKQVEMQTNLNHQKLKFFQNISRELLTPLTLILSPLDEAINSCDRDNADIGKISSNMTEKHKILLVEDNVDMRNYLEELLRKEFEVYCVCNGYDAIMFLTKSTELPDLILSGRINFNTLILGLDYGADDYLVKPFSSRELIARIHTNIKLSLLRNQLISQQCKQEEIKQLLTSISSNILSGLDLKETLSEAVEDIHQLLLCDRVFVISYEPSEFKNYTVIALSKDSKAIRKINTKLGQSEAPVNQLESSDIEDEEFKIEVSSNTYCVDICEQVSMLSVMIKMHDNSWVGIKAHRSPNTSWSDSEIELFRQISIQINLVFDYLTLLEEKLVNESRIRFIKATDHVKNMILSNMSHELRTPLGTVMSISSSFENELLTVWQKDLNKILLHAADEVLSTINKIPNIVSIEEYKSASVNRVFDLLDVFENAIELFGERVGNKRIELALNYNPDILPKYVKSDPERLRLILMNLLSNSIKFTEEGEVIMKVLLKSSNDESFKDKNFIKLLIIVNDTGIGMNSEFINNWKNDLKVDESKILQQDGTGFGLLACKQLIEINGGKMGVERQLGKGSKFWLTWNVEIVQASYAQKTSKHYINSSKTLFDRFTNHSLKRLLLIHPFKNIRDAITICFKDCFDIDLFDTYNEGIEAAKYYKELYNQAPYCIAFINIDENNEDEVVKTTIKLQEIHDNNLLIIFIVFSSSNGKTLLKKLIKNIGGKIASIFKPITPKKLLCYSFQNNIEEILSLNL</sequence>
<comment type="caution">
    <text evidence="5">The sequence shown here is derived from an EMBL/GenBank/DDBJ whole genome shotgun (WGS) entry which is preliminary data.</text>
</comment>
<dbReference type="SUPFAM" id="SSF47384">
    <property type="entry name" value="Homodimeric domain of signal transducing histidine kinase"/>
    <property type="match status" value="1"/>
</dbReference>
<dbReference type="InterPro" id="IPR003018">
    <property type="entry name" value="GAF"/>
</dbReference>
<accession>A0A8H4B3K2</accession>
<dbReference type="SUPFAM" id="SSF55781">
    <property type="entry name" value="GAF domain-like"/>
    <property type="match status" value="1"/>
</dbReference>
<dbReference type="SUPFAM" id="SSF52172">
    <property type="entry name" value="CheY-like"/>
    <property type="match status" value="1"/>
</dbReference>
<keyword evidence="3 5" id="KW-0418">Kinase</keyword>
<dbReference type="InterPro" id="IPR011006">
    <property type="entry name" value="CheY-like_superfamily"/>
</dbReference>
<name>A0A8H4B3K2_GIGMA</name>
<dbReference type="InterPro" id="IPR005467">
    <property type="entry name" value="His_kinase_dom"/>
</dbReference>
<dbReference type="Proteomes" id="UP000439903">
    <property type="component" value="Unassembled WGS sequence"/>
</dbReference>
<evidence type="ECO:0000256" key="2">
    <source>
        <dbReference type="ARBA" id="ARBA00022679"/>
    </source>
</evidence>
<keyword evidence="1" id="KW-0597">Phosphoprotein</keyword>
<dbReference type="InterPro" id="IPR003661">
    <property type="entry name" value="HisK_dim/P_dom"/>
</dbReference>
<dbReference type="InterPro" id="IPR001789">
    <property type="entry name" value="Sig_transdc_resp-reg_receiver"/>
</dbReference>
<keyword evidence="2" id="KW-0808">Transferase</keyword>
<dbReference type="GO" id="GO:0000155">
    <property type="term" value="F:phosphorelay sensor kinase activity"/>
    <property type="evidence" value="ECO:0007669"/>
    <property type="project" value="InterPro"/>
</dbReference>
<evidence type="ECO:0000313" key="5">
    <source>
        <dbReference type="EMBL" id="KAF0557228.1"/>
    </source>
</evidence>
<dbReference type="PANTHER" id="PTHR43547">
    <property type="entry name" value="TWO-COMPONENT HISTIDINE KINASE"/>
    <property type="match status" value="1"/>
</dbReference>
<dbReference type="SMART" id="SM00448">
    <property type="entry name" value="REC"/>
    <property type="match status" value="1"/>
</dbReference>
<keyword evidence="6" id="KW-1185">Reference proteome</keyword>
<evidence type="ECO:0000259" key="4">
    <source>
        <dbReference type="PROSITE" id="PS50109"/>
    </source>
</evidence>
<reference evidence="5 6" key="1">
    <citation type="journal article" date="2019" name="Environ. Microbiol.">
        <title>At the nexus of three kingdoms: the genome of the mycorrhizal fungus Gigaspora margarita provides insights into plant, endobacterial and fungal interactions.</title>
        <authorList>
            <person name="Venice F."/>
            <person name="Ghignone S."/>
            <person name="Salvioli di Fossalunga A."/>
            <person name="Amselem J."/>
            <person name="Novero M."/>
            <person name="Xianan X."/>
            <person name="Sedzielewska Toro K."/>
            <person name="Morin E."/>
            <person name="Lipzen A."/>
            <person name="Grigoriev I.V."/>
            <person name="Henrissat B."/>
            <person name="Martin F.M."/>
            <person name="Bonfante P."/>
        </authorList>
    </citation>
    <scope>NUCLEOTIDE SEQUENCE [LARGE SCALE GENOMIC DNA]</scope>
    <source>
        <strain evidence="5 6">BEG34</strain>
    </source>
</reference>
<dbReference type="Gene3D" id="3.40.50.2300">
    <property type="match status" value="1"/>
</dbReference>
<feature type="domain" description="Histidine kinase" evidence="4">
    <location>
        <begin position="711"/>
        <end position="938"/>
    </location>
</feature>